<feature type="region of interest" description="Disordered" evidence="1">
    <location>
        <begin position="66"/>
        <end position="88"/>
    </location>
</feature>
<protein>
    <recommendedName>
        <fullName evidence="2">GIY-YIG domain-containing protein</fullName>
    </recommendedName>
</protein>
<dbReference type="AlphaFoldDB" id="A0A644X0B3"/>
<feature type="compositionally biased region" description="Low complexity" evidence="1">
    <location>
        <begin position="74"/>
        <end position="88"/>
    </location>
</feature>
<dbReference type="Pfam" id="PF01541">
    <property type="entry name" value="GIY-YIG"/>
    <property type="match status" value="1"/>
</dbReference>
<reference evidence="3" key="1">
    <citation type="submission" date="2019-08" db="EMBL/GenBank/DDBJ databases">
        <authorList>
            <person name="Kucharzyk K."/>
            <person name="Murdoch R.W."/>
            <person name="Higgins S."/>
            <person name="Loffler F."/>
        </authorList>
    </citation>
    <scope>NUCLEOTIDE SEQUENCE</scope>
</reference>
<dbReference type="CDD" id="cd10456">
    <property type="entry name" value="GIY-YIG_UPF0213"/>
    <property type="match status" value="1"/>
</dbReference>
<evidence type="ECO:0000256" key="1">
    <source>
        <dbReference type="SAM" id="MobiDB-lite"/>
    </source>
</evidence>
<evidence type="ECO:0000259" key="2">
    <source>
        <dbReference type="PROSITE" id="PS50164"/>
    </source>
</evidence>
<organism evidence="3">
    <name type="scientific">bioreactor metagenome</name>
    <dbReference type="NCBI Taxonomy" id="1076179"/>
    <lineage>
        <taxon>unclassified sequences</taxon>
        <taxon>metagenomes</taxon>
        <taxon>ecological metagenomes</taxon>
    </lineage>
</organism>
<dbReference type="Gene3D" id="3.40.1440.10">
    <property type="entry name" value="GIY-YIG endonuclease"/>
    <property type="match status" value="1"/>
</dbReference>
<dbReference type="PANTHER" id="PTHR34477:SF1">
    <property type="entry name" value="UPF0213 PROTEIN YHBQ"/>
    <property type="match status" value="1"/>
</dbReference>
<dbReference type="InterPro" id="IPR050190">
    <property type="entry name" value="UPF0213_domain"/>
</dbReference>
<dbReference type="InterPro" id="IPR000305">
    <property type="entry name" value="GIY-YIG_endonuc"/>
</dbReference>
<sequence length="88" mass="9904">MVRCADGTLYTGWTFDLPARIEAHNRGKGARYTAGRRPVELVFSERLPSKSEALRRELAIKRMARQEKEKMAARRPGVPLVPPEGEGL</sequence>
<proteinExistence type="predicted"/>
<evidence type="ECO:0000313" key="3">
    <source>
        <dbReference type="EMBL" id="MPM09387.1"/>
    </source>
</evidence>
<gene>
    <name evidence="3" type="ORF">SDC9_55704</name>
</gene>
<dbReference type="InterPro" id="IPR035901">
    <property type="entry name" value="GIY-YIG_endonuc_sf"/>
</dbReference>
<dbReference type="PROSITE" id="PS50164">
    <property type="entry name" value="GIY_YIG"/>
    <property type="match status" value="1"/>
</dbReference>
<comment type="caution">
    <text evidence="3">The sequence shown here is derived from an EMBL/GenBank/DDBJ whole genome shotgun (WGS) entry which is preliminary data.</text>
</comment>
<dbReference type="EMBL" id="VSSQ01001563">
    <property type="protein sequence ID" value="MPM09387.1"/>
    <property type="molecule type" value="Genomic_DNA"/>
</dbReference>
<dbReference type="SUPFAM" id="SSF82771">
    <property type="entry name" value="GIY-YIG endonuclease"/>
    <property type="match status" value="1"/>
</dbReference>
<name>A0A644X0B3_9ZZZZ</name>
<accession>A0A644X0B3</accession>
<dbReference type="PANTHER" id="PTHR34477">
    <property type="entry name" value="UPF0213 PROTEIN YHBQ"/>
    <property type="match status" value="1"/>
</dbReference>
<feature type="domain" description="GIY-YIG" evidence="2">
    <location>
        <begin position="1"/>
        <end position="70"/>
    </location>
</feature>